<name>A0A8K0EHZ0_BRALA</name>
<keyword evidence="1" id="KW-0732">Signal</keyword>
<dbReference type="Gene3D" id="2.60.40.2080">
    <property type="match status" value="1"/>
</dbReference>
<dbReference type="Pfam" id="PF09458">
    <property type="entry name" value="H_lectin"/>
    <property type="match status" value="1"/>
</dbReference>
<proteinExistence type="predicted"/>
<organism evidence="3 4">
    <name type="scientific">Branchiostoma lanceolatum</name>
    <name type="common">Common lancelet</name>
    <name type="synonym">Amphioxus lanceolatum</name>
    <dbReference type="NCBI Taxonomy" id="7740"/>
    <lineage>
        <taxon>Eukaryota</taxon>
        <taxon>Metazoa</taxon>
        <taxon>Chordata</taxon>
        <taxon>Cephalochordata</taxon>
        <taxon>Leptocardii</taxon>
        <taxon>Amphioxiformes</taxon>
        <taxon>Branchiostomatidae</taxon>
        <taxon>Branchiostoma</taxon>
    </lineage>
</organism>
<keyword evidence="4" id="KW-1185">Reference proteome</keyword>
<dbReference type="AlphaFoldDB" id="A0A8K0EHZ0"/>
<dbReference type="Proteomes" id="UP000838412">
    <property type="component" value="Chromosome 19"/>
</dbReference>
<evidence type="ECO:0000259" key="2">
    <source>
        <dbReference type="Pfam" id="PF09458"/>
    </source>
</evidence>
<dbReference type="EMBL" id="OV696704">
    <property type="protein sequence ID" value="CAH1251655.1"/>
    <property type="molecule type" value="Genomic_DNA"/>
</dbReference>
<reference evidence="3" key="1">
    <citation type="submission" date="2022-01" db="EMBL/GenBank/DDBJ databases">
        <authorList>
            <person name="Braso-Vives M."/>
        </authorList>
    </citation>
    <scope>NUCLEOTIDE SEQUENCE</scope>
</reference>
<sequence>MKTLLLILLCGTVSQACGSRVQQDENQLDAQVSSPLVDAGNSDNSTNKTEVADVAAPLSLNDVIQQLLQQQAVIDQLQTAMVAKDRKTKKEIQALQQRTYTERCESGVLGIPSNGLSSGSGTRYRDLTATFSRRFQTTPVVTVGLKKLHSSSFTRVDTSVRSVYPSHMIVRIGTWSNTWVYSASVYWMACA</sequence>
<evidence type="ECO:0000256" key="1">
    <source>
        <dbReference type="SAM" id="SignalP"/>
    </source>
</evidence>
<accession>A0A8K0EHZ0</accession>
<protein>
    <submittedName>
        <fullName evidence="3">Hypp9112 protein</fullName>
    </submittedName>
</protein>
<dbReference type="SUPFAM" id="SSF141086">
    <property type="entry name" value="Agglutinin HPA-like"/>
    <property type="match status" value="1"/>
</dbReference>
<gene>
    <name evidence="3" type="primary">Hypp9112</name>
    <name evidence="3" type="ORF">BLAG_LOCUS11977</name>
</gene>
<feature type="domain" description="H-type lectin" evidence="2">
    <location>
        <begin position="129"/>
        <end position="189"/>
    </location>
</feature>
<dbReference type="OrthoDB" id="10035943at2759"/>
<dbReference type="GO" id="GO:0030246">
    <property type="term" value="F:carbohydrate binding"/>
    <property type="evidence" value="ECO:0007669"/>
    <property type="project" value="InterPro"/>
</dbReference>
<dbReference type="InterPro" id="IPR019019">
    <property type="entry name" value="H-type_lectin_domain"/>
</dbReference>
<feature type="chain" id="PRO_5035480151" evidence="1">
    <location>
        <begin position="19"/>
        <end position="191"/>
    </location>
</feature>
<dbReference type="GO" id="GO:0007155">
    <property type="term" value="P:cell adhesion"/>
    <property type="evidence" value="ECO:0007669"/>
    <property type="project" value="InterPro"/>
</dbReference>
<evidence type="ECO:0000313" key="4">
    <source>
        <dbReference type="Proteomes" id="UP000838412"/>
    </source>
</evidence>
<dbReference type="PROSITE" id="PS51257">
    <property type="entry name" value="PROKAR_LIPOPROTEIN"/>
    <property type="match status" value="1"/>
</dbReference>
<evidence type="ECO:0000313" key="3">
    <source>
        <dbReference type="EMBL" id="CAH1251655.1"/>
    </source>
</evidence>
<feature type="signal peptide" evidence="1">
    <location>
        <begin position="1"/>
        <end position="18"/>
    </location>
</feature>
<dbReference type="InterPro" id="IPR037221">
    <property type="entry name" value="H-type_lectin_dom_sf"/>
</dbReference>